<dbReference type="AlphaFoldDB" id="A0A6A3IWP5"/>
<dbReference type="Proteomes" id="UP000441208">
    <property type="component" value="Unassembled WGS sequence"/>
</dbReference>
<evidence type="ECO:0000313" key="2">
    <source>
        <dbReference type="EMBL" id="KAE8986590.1"/>
    </source>
</evidence>
<organism evidence="2 16">
    <name type="scientific">Phytophthora fragariae</name>
    <dbReference type="NCBI Taxonomy" id="53985"/>
    <lineage>
        <taxon>Eukaryota</taxon>
        <taxon>Sar</taxon>
        <taxon>Stramenopiles</taxon>
        <taxon>Oomycota</taxon>
        <taxon>Peronosporomycetes</taxon>
        <taxon>Peronosporales</taxon>
        <taxon>Peronosporaceae</taxon>
        <taxon>Phytophthora</taxon>
    </lineage>
</organism>
<evidence type="ECO:0000313" key="5">
    <source>
        <dbReference type="EMBL" id="KAE9122195.1"/>
    </source>
</evidence>
<evidence type="ECO:0000313" key="13">
    <source>
        <dbReference type="Proteomes" id="UP000440367"/>
    </source>
</evidence>
<reference evidence="16 17" key="1">
    <citation type="submission" date="2018-09" db="EMBL/GenBank/DDBJ databases">
        <title>Genomic investigation of the strawberry pathogen Phytophthora fragariae indicates pathogenicity is determined by transcriptional variation in three key races.</title>
        <authorList>
            <person name="Adams T.M."/>
            <person name="Armitage A.D."/>
            <person name="Sobczyk M.K."/>
            <person name="Bates H.J."/>
            <person name="Dunwell J.M."/>
            <person name="Nellist C.F."/>
            <person name="Harrison R.J."/>
        </authorList>
    </citation>
    <scope>NUCLEOTIDE SEQUENCE [LARGE SCALE GENOMIC DNA]</scope>
    <source>
        <strain evidence="9 12">A4</strain>
        <strain evidence="8 13">BC-1</strain>
        <strain evidence="6 17">BC-23</strain>
        <strain evidence="7 11">NOV-27</strain>
        <strain evidence="5 14">NOV-5</strain>
        <strain evidence="3 15">NOV-71</strain>
        <strain evidence="1 10">NOV-9</strain>
        <strain evidence="4 18">ONT-3</strain>
        <strain evidence="2 16">SCRP245</strain>
    </source>
</reference>
<dbReference type="Proteomes" id="UP000440367">
    <property type="component" value="Unassembled WGS sequence"/>
</dbReference>
<evidence type="ECO:0000313" key="3">
    <source>
        <dbReference type="EMBL" id="KAE9111014.1"/>
    </source>
</evidence>
<evidence type="ECO:0000313" key="1">
    <source>
        <dbReference type="EMBL" id="KAE8943589.1"/>
    </source>
</evidence>
<dbReference type="Proteomes" id="UP000476176">
    <property type="component" value="Unassembled WGS sequence"/>
</dbReference>
<evidence type="ECO:0000313" key="18">
    <source>
        <dbReference type="Proteomes" id="UP000488956"/>
    </source>
</evidence>
<dbReference type="Proteomes" id="UP000488956">
    <property type="component" value="Unassembled WGS sequence"/>
</dbReference>
<dbReference type="EMBL" id="QXGF01000244">
    <property type="protein sequence ID" value="KAE8943589.1"/>
    <property type="molecule type" value="Genomic_DNA"/>
</dbReference>
<dbReference type="EMBL" id="QXFW01001729">
    <property type="protein sequence ID" value="KAE8986590.1"/>
    <property type="molecule type" value="Genomic_DNA"/>
</dbReference>
<protein>
    <submittedName>
        <fullName evidence="2">Uncharacterized protein</fullName>
    </submittedName>
</protein>
<evidence type="ECO:0000313" key="11">
    <source>
        <dbReference type="Proteomes" id="UP000433483"/>
    </source>
</evidence>
<dbReference type="Proteomes" id="UP000440732">
    <property type="component" value="Unassembled WGS sequence"/>
</dbReference>
<name>A0A6A3IWP5_9STRA</name>
<comment type="caution">
    <text evidence="2">The sequence shown here is derived from an EMBL/GenBank/DDBJ whole genome shotgun (WGS) entry which is preliminary data.</text>
</comment>
<evidence type="ECO:0000313" key="9">
    <source>
        <dbReference type="EMBL" id="KAE9284644.1"/>
    </source>
</evidence>
<dbReference type="EMBL" id="QXFX01000387">
    <property type="protein sequence ID" value="KAE9117704.1"/>
    <property type="molecule type" value="Genomic_DNA"/>
</dbReference>
<sequence length="180" mass="20238">MVKRKYNAFSAADITLCEPQAANVGTYEIPAVGRRTGRKKETSSKRTRLQRFTNAVGASSASFELTKAEVKEACVALRLKQQSSKQGKRPYGRRSVSEPFKLSDSQKLILANCYKSARNAERPVDYVSMSNTCHFYSFKGYHQLLAPKEGDIVRELQEALTGQRVIEARDRNKTPAELEE</sequence>
<evidence type="ECO:0000313" key="4">
    <source>
        <dbReference type="EMBL" id="KAE9117704.1"/>
    </source>
</evidence>
<evidence type="ECO:0000313" key="12">
    <source>
        <dbReference type="Proteomes" id="UP000437068"/>
    </source>
</evidence>
<dbReference type="Proteomes" id="UP000429523">
    <property type="component" value="Unassembled WGS sequence"/>
</dbReference>
<evidence type="ECO:0000313" key="8">
    <source>
        <dbReference type="EMBL" id="KAE9227515.1"/>
    </source>
</evidence>
<accession>A0A6A3IWP5</accession>
<dbReference type="EMBL" id="QXFZ01000590">
    <property type="protein sequence ID" value="KAE9111014.1"/>
    <property type="molecule type" value="Genomic_DNA"/>
</dbReference>
<proteinExistence type="predicted"/>
<evidence type="ECO:0000313" key="16">
    <source>
        <dbReference type="Proteomes" id="UP000460718"/>
    </source>
</evidence>
<evidence type="ECO:0000313" key="15">
    <source>
        <dbReference type="Proteomes" id="UP000441208"/>
    </source>
</evidence>
<dbReference type="EMBL" id="QXGC01001688">
    <property type="protein sequence ID" value="KAE9197929.1"/>
    <property type="molecule type" value="Genomic_DNA"/>
</dbReference>
<dbReference type="EMBL" id="QXGA01001327">
    <property type="protein sequence ID" value="KAE9122195.1"/>
    <property type="molecule type" value="Genomic_DNA"/>
</dbReference>
<dbReference type="EMBL" id="QXGB01000631">
    <property type="protein sequence ID" value="KAE9208647.1"/>
    <property type="molecule type" value="Genomic_DNA"/>
</dbReference>
<evidence type="ECO:0000313" key="10">
    <source>
        <dbReference type="Proteomes" id="UP000429523"/>
    </source>
</evidence>
<dbReference type="Proteomes" id="UP000437068">
    <property type="component" value="Unassembled WGS sequence"/>
</dbReference>
<evidence type="ECO:0000313" key="6">
    <source>
        <dbReference type="EMBL" id="KAE9197929.1"/>
    </source>
</evidence>
<gene>
    <name evidence="9" type="ORF">PF001_g22281</name>
    <name evidence="8" type="ORF">PF002_g13801</name>
    <name evidence="6" type="ORF">PF004_g19695</name>
    <name evidence="7" type="ORF">PF005_g12128</name>
    <name evidence="5" type="ORF">PF006_g17713</name>
    <name evidence="3" type="ORF">PF007_g11631</name>
    <name evidence="1" type="ORF">PF009_g6703</name>
    <name evidence="4" type="ORF">PF010_g8509</name>
    <name evidence="2" type="ORF">PF011_g19921</name>
</gene>
<dbReference type="Proteomes" id="UP000460718">
    <property type="component" value="Unassembled WGS sequence"/>
</dbReference>
<keyword evidence="11" id="KW-1185">Reference proteome</keyword>
<dbReference type="EMBL" id="QXGE01002129">
    <property type="protein sequence ID" value="KAE9284644.1"/>
    <property type="molecule type" value="Genomic_DNA"/>
</dbReference>
<evidence type="ECO:0000313" key="7">
    <source>
        <dbReference type="EMBL" id="KAE9208647.1"/>
    </source>
</evidence>
<dbReference type="OrthoDB" id="145231at2759"/>
<evidence type="ECO:0000313" key="17">
    <source>
        <dbReference type="Proteomes" id="UP000476176"/>
    </source>
</evidence>
<dbReference type="Proteomes" id="UP000433483">
    <property type="component" value="Unassembled WGS sequence"/>
</dbReference>
<dbReference type="EMBL" id="QXGD01000714">
    <property type="protein sequence ID" value="KAE9227515.1"/>
    <property type="molecule type" value="Genomic_DNA"/>
</dbReference>
<evidence type="ECO:0000313" key="14">
    <source>
        <dbReference type="Proteomes" id="UP000440732"/>
    </source>
</evidence>